<gene>
    <name evidence="5" type="ORF">YBN1229_v1_0488</name>
</gene>
<dbReference type="PANTHER" id="PTHR12215:SF10">
    <property type="entry name" value="L-AMINOADIPATE-SEMIALDEHYDE DEHYDROGENASE-PHOSPHOPANTETHEINYL TRANSFERASE"/>
    <property type="match status" value="1"/>
</dbReference>
<evidence type="ECO:0000313" key="6">
    <source>
        <dbReference type="Proteomes" id="UP000033187"/>
    </source>
</evidence>
<feature type="domain" description="4'-phosphopantetheinyl transferase" evidence="3">
    <location>
        <begin position="115"/>
        <end position="199"/>
    </location>
</feature>
<dbReference type="GO" id="GO:0019878">
    <property type="term" value="P:lysine biosynthetic process via aminoadipic acid"/>
    <property type="evidence" value="ECO:0007669"/>
    <property type="project" value="TreeGrafter"/>
</dbReference>
<keyword evidence="2" id="KW-0808">Transferase</keyword>
<evidence type="ECO:0000256" key="2">
    <source>
        <dbReference type="ARBA" id="ARBA00022679"/>
    </source>
</evidence>
<dbReference type="RefSeq" id="WP_046476290.1">
    <property type="nucleotide sequence ID" value="NZ_LN829118.1"/>
</dbReference>
<dbReference type="Proteomes" id="UP000033187">
    <property type="component" value="Chromosome 1"/>
</dbReference>
<dbReference type="InterPro" id="IPR050559">
    <property type="entry name" value="P-Pant_transferase_sf"/>
</dbReference>
<protein>
    <submittedName>
        <fullName evidence="5">Uncharacterized protein</fullName>
    </submittedName>
</protein>
<dbReference type="GO" id="GO:0000287">
    <property type="term" value="F:magnesium ion binding"/>
    <property type="evidence" value="ECO:0007669"/>
    <property type="project" value="InterPro"/>
</dbReference>
<feature type="domain" description="4'-phosphopantetheinyl transferase N-terminal" evidence="4">
    <location>
        <begin position="22"/>
        <end position="110"/>
    </location>
</feature>
<dbReference type="KEGG" id="fil:BN1229_v1_0484"/>
<dbReference type="InterPro" id="IPR055066">
    <property type="entry name" value="AASDHPPT_N"/>
</dbReference>
<dbReference type="Pfam" id="PF01648">
    <property type="entry name" value="ACPS"/>
    <property type="match status" value="1"/>
</dbReference>
<dbReference type="Gene3D" id="3.90.470.20">
    <property type="entry name" value="4'-phosphopantetheinyl transferase domain"/>
    <property type="match status" value="2"/>
</dbReference>
<evidence type="ECO:0000313" key="5">
    <source>
        <dbReference type="EMBL" id="CPR15751.1"/>
    </source>
</evidence>
<dbReference type="InterPro" id="IPR008278">
    <property type="entry name" value="4-PPantetheinyl_Trfase_dom"/>
</dbReference>
<dbReference type="OrthoDB" id="9808281at2"/>
<dbReference type="InterPro" id="IPR037143">
    <property type="entry name" value="4-PPantetheinyl_Trfase_dom_sf"/>
</dbReference>
<comment type="similarity">
    <text evidence="1">Belongs to the P-Pant transferase superfamily. Gsp/Sfp/HetI/AcpT family.</text>
</comment>
<dbReference type="AlphaFoldDB" id="A0A0D6JAJ9"/>
<dbReference type="GO" id="GO:0008897">
    <property type="term" value="F:holo-[acyl-carrier-protein] synthase activity"/>
    <property type="evidence" value="ECO:0007669"/>
    <property type="project" value="InterPro"/>
</dbReference>
<name>A0A0D6JAJ9_9HYPH</name>
<evidence type="ECO:0000259" key="4">
    <source>
        <dbReference type="Pfam" id="PF22624"/>
    </source>
</evidence>
<dbReference type="Pfam" id="PF22624">
    <property type="entry name" value="AASDHPPT_N"/>
    <property type="match status" value="1"/>
</dbReference>
<dbReference type="EMBL" id="LN829119">
    <property type="protein sequence ID" value="CPR15751.1"/>
    <property type="molecule type" value="Genomic_DNA"/>
</dbReference>
<reference evidence="6" key="1">
    <citation type="submission" date="2015-02" db="EMBL/GenBank/DDBJ databases">
        <authorList>
            <person name="Chooi Y.-H."/>
        </authorList>
    </citation>
    <scope>NUCLEOTIDE SEQUENCE [LARGE SCALE GENOMIC DNA]</scope>
    <source>
        <strain evidence="6">strain Y</strain>
    </source>
</reference>
<keyword evidence="6" id="KW-1185">Reference proteome</keyword>
<sequence length="242" mass="27305">MPSAHQADDSFIDLWLFSRDIPDQNEHSQLAAHLSTEELERSARFLDPQDRHRYVVSRGRLREILSGYASISPQQIQFRYGEHGKPYLRDPASISFNLSHSRHLAAIAVSTQFDVGVDIERVRAVRPNLPERYFSAPEIAGLAELEEDAWQDAFFRCWTRKEAFIKALGEGMRQPLKSFSVTFRENEPAGLTWMADDAEAPDKWAFIDLAPAPGFAGAIALKTNGAPAPRLRIITEQQAVSR</sequence>
<evidence type="ECO:0000256" key="1">
    <source>
        <dbReference type="ARBA" id="ARBA00010990"/>
    </source>
</evidence>
<dbReference type="GO" id="GO:0005829">
    <property type="term" value="C:cytosol"/>
    <property type="evidence" value="ECO:0007669"/>
    <property type="project" value="TreeGrafter"/>
</dbReference>
<dbReference type="SUPFAM" id="SSF56214">
    <property type="entry name" value="4'-phosphopantetheinyl transferase"/>
    <property type="match status" value="2"/>
</dbReference>
<proteinExistence type="inferred from homology"/>
<accession>A0A0D6JAJ9</accession>
<dbReference type="PANTHER" id="PTHR12215">
    <property type="entry name" value="PHOSPHOPANTETHEINE TRANSFERASE"/>
    <property type="match status" value="1"/>
</dbReference>
<dbReference type="KEGG" id="fiy:BN1229_v1_0488"/>
<organism evidence="5 6">
    <name type="scientific">Candidatus Filomicrobium marinum</name>
    <dbReference type="NCBI Taxonomy" id="1608628"/>
    <lineage>
        <taxon>Bacteria</taxon>
        <taxon>Pseudomonadati</taxon>
        <taxon>Pseudomonadota</taxon>
        <taxon>Alphaproteobacteria</taxon>
        <taxon>Hyphomicrobiales</taxon>
        <taxon>Hyphomicrobiaceae</taxon>
        <taxon>Filomicrobium</taxon>
    </lineage>
</organism>
<evidence type="ECO:0000259" key="3">
    <source>
        <dbReference type="Pfam" id="PF01648"/>
    </source>
</evidence>